<feature type="domain" description="CAAX prenyl protease 2/Lysostaphin resistance protein A-like" evidence="12">
    <location>
        <begin position="141"/>
        <end position="238"/>
    </location>
</feature>
<comment type="subcellular location">
    <subcellularLocation>
        <location evidence="1">Endoplasmic reticulum membrane</location>
        <topology evidence="1">Multi-pass membrane protein</topology>
    </subcellularLocation>
</comment>
<evidence type="ECO:0000259" key="12">
    <source>
        <dbReference type="Pfam" id="PF02517"/>
    </source>
</evidence>
<dbReference type="OrthoDB" id="271604at2759"/>
<evidence type="ECO:0000256" key="4">
    <source>
        <dbReference type="ARBA" id="ARBA00022692"/>
    </source>
</evidence>
<dbReference type="EMBL" id="QEAO01000047">
    <property type="protein sequence ID" value="TPX31324.1"/>
    <property type="molecule type" value="Genomic_DNA"/>
</dbReference>
<dbReference type="PANTHER" id="PTHR13046">
    <property type="entry name" value="PROTEASE U48 CAAX PRENYL PROTEASE RCE1"/>
    <property type="match status" value="1"/>
</dbReference>
<protein>
    <recommendedName>
        <fullName evidence="10">intramembrane prenyl-peptidase Rce1</fullName>
        <ecNumber evidence="10">3.4.26.1</ecNumber>
    </recommendedName>
</protein>
<comment type="caution">
    <text evidence="13">The sequence shown here is derived from an EMBL/GenBank/DDBJ whole genome shotgun (WGS) entry which is preliminary data.</text>
</comment>
<keyword evidence="8 11" id="KW-0472">Membrane</keyword>
<evidence type="ECO:0000256" key="5">
    <source>
        <dbReference type="ARBA" id="ARBA00022801"/>
    </source>
</evidence>
<keyword evidence="14" id="KW-1185">Reference proteome</keyword>
<accession>A0A507BZU9</accession>
<evidence type="ECO:0000256" key="9">
    <source>
        <dbReference type="ARBA" id="ARBA00047280"/>
    </source>
</evidence>
<dbReference type="GO" id="GO:0071586">
    <property type="term" value="P:CAAX-box protein processing"/>
    <property type="evidence" value="ECO:0007669"/>
    <property type="project" value="InterPro"/>
</dbReference>
<feature type="transmembrane region" description="Helical" evidence="11">
    <location>
        <begin position="50"/>
        <end position="70"/>
    </location>
</feature>
<gene>
    <name evidence="13" type="ORF">SmJEL517_g05341</name>
</gene>
<reference evidence="13 14" key="1">
    <citation type="journal article" date="2019" name="Sci. Rep.">
        <title>Comparative genomics of chytrid fungi reveal insights into the obligate biotrophic and pathogenic lifestyle of Synchytrium endobioticum.</title>
        <authorList>
            <person name="van de Vossenberg B.T.L.H."/>
            <person name="Warris S."/>
            <person name="Nguyen H.D.T."/>
            <person name="van Gent-Pelzer M.P.E."/>
            <person name="Joly D.L."/>
            <person name="van de Geest H.C."/>
            <person name="Bonants P.J.M."/>
            <person name="Smith D.S."/>
            <person name="Levesque C.A."/>
            <person name="van der Lee T.A.J."/>
        </authorList>
    </citation>
    <scope>NUCLEOTIDE SEQUENCE [LARGE SCALE GENOMIC DNA]</scope>
    <source>
        <strain evidence="13 14">JEL517</strain>
    </source>
</reference>
<feature type="transmembrane region" description="Helical" evidence="11">
    <location>
        <begin position="257"/>
        <end position="280"/>
    </location>
</feature>
<dbReference type="Pfam" id="PF02517">
    <property type="entry name" value="Rce1-like"/>
    <property type="match status" value="1"/>
</dbReference>
<evidence type="ECO:0000256" key="11">
    <source>
        <dbReference type="SAM" id="Phobius"/>
    </source>
</evidence>
<dbReference type="InterPro" id="IPR003675">
    <property type="entry name" value="Rce1/LyrA-like_dom"/>
</dbReference>
<dbReference type="EC" id="3.4.26.1" evidence="10"/>
<evidence type="ECO:0000256" key="8">
    <source>
        <dbReference type="ARBA" id="ARBA00023136"/>
    </source>
</evidence>
<evidence type="ECO:0000256" key="1">
    <source>
        <dbReference type="ARBA" id="ARBA00004477"/>
    </source>
</evidence>
<dbReference type="PANTHER" id="PTHR13046:SF0">
    <property type="entry name" value="CAAX PRENYL PROTEASE 2"/>
    <property type="match status" value="1"/>
</dbReference>
<proteinExistence type="inferred from homology"/>
<evidence type="ECO:0000313" key="13">
    <source>
        <dbReference type="EMBL" id="TPX31324.1"/>
    </source>
</evidence>
<dbReference type="GO" id="GO:0004222">
    <property type="term" value="F:metalloendopeptidase activity"/>
    <property type="evidence" value="ECO:0007669"/>
    <property type="project" value="InterPro"/>
</dbReference>
<dbReference type="STRING" id="1806994.A0A507BZU9"/>
<name>A0A507BZU9_9FUNG</name>
<keyword evidence="6" id="KW-0256">Endoplasmic reticulum</keyword>
<keyword evidence="5" id="KW-0378">Hydrolase</keyword>
<evidence type="ECO:0000256" key="2">
    <source>
        <dbReference type="ARBA" id="ARBA00006897"/>
    </source>
</evidence>
<comment type="similarity">
    <text evidence="2">Belongs to the peptidase U48 family.</text>
</comment>
<dbReference type="InterPro" id="IPR039731">
    <property type="entry name" value="Rce1"/>
</dbReference>
<dbReference type="GO" id="GO:0005789">
    <property type="term" value="C:endoplasmic reticulum membrane"/>
    <property type="evidence" value="ECO:0007669"/>
    <property type="project" value="UniProtKB-SubCell"/>
</dbReference>
<dbReference type="AlphaFoldDB" id="A0A507BZU9"/>
<keyword evidence="3" id="KW-0645">Protease</keyword>
<evidence type="ECO:0000256" key="3">
    <source>
        <dbReference type="ARBA" id="ARBA00022670"/>
    </source>
</evidence>
<evidence type="ECO:0000256" key="6">
    <source>
        <dbReference type="ARBA" id="ARBA00022824"/>
    </source>
</evidence>
<evidence type="ECO:0000256" key="7">
    <source>
        <dbReference type="ARBA" id="ARBA00022989"/>
    </source>
</evidence>
<sequence>MITTRIFTAYESFSACSLLTGLFLSSLSIFKTKRTYNAPRDDPRVIRQRFMGVGLSCILSTIVLYVLFAYKGRKQTLSQLAWLMGLRIDHLLISTICPLILTASLFLGPLVVNGVEGRLPFQRNWTWRGHVQDFAKDLRTWRTYFVGPVVEEWVFRACMIPVMYAGGWSKSGIILITPLLFGAGKFIGCTEGHERPLLEPYKELLSYTTLFGWYTSFLFMRTGHLAGPTVSHVFCNIMGLPDFGAALRPSRYRNVYAASYLLGITGFTYLLFAFTTPSWYGGAYWT</sequence>
<dbReference type="Proteomes" id="UP000319731">
    <property type="component" value="Unassembled WGS sequence"/>
</dbReference>
<organism evidence="13 14">
    <name type="scientific">Synchytrium microbalum</name>
    <dbReference type="NCBI Taxonomy" id="1806994"/>
    <lineage>
        <taxon>Eukaryota</taxon>
        <taxon>Fungi</taxon>
        <taxon>Fungi incertae sedis</taxon>
        <taxon>Chytridiomycota</taxon>
        <taxon>Chytridiomycota incertae sedis</taxon>
        <taxon>Chytridiomycetes</taxon>
        <taxon>Synchytriales</taxon>
        <taxon>Synchytriaceae</taxon>
        <taxon>Synchytrium</taxon>
    </lineage>
</organism>
<evidence type="ECO:0000256" key="10">
    <source>
        <dbReference type="ARBA" id="ARBA00049729"/>
    </source>
</evidence>
<dbReference type="RefSeq" id="XP_031022783.1">
    <property type="nucleotide sequence ID" value="XM_031171267.1"/>
</dbReference>
<dbReference type="GeneID" id="42006564"/>
<keyword evidence="4 11" id="KW-0812">Transmembrane</keyword>
<comment type="catalytic activity">
    <reaction evidence="9">
        <text>Hydrolyzes the peptide bond -P2-(S-farnesyl or geranylgeranyl)C-P1'-P2'-P3'-COOH where P1' and P2' are amino acids with aliphatic sidechains and P3' is any C-terminal residue.</text>
        <dbReference type="EC" id="3.4.26.1"/>
    </reaction>
</comment>
<feature type="transmembrane region" description="Helical" evidence="11">
    <location>
        <begin position="90"/>
        <end position="112"/>
    </location>
</feature>
<evidence type="ECO:0000313" key="14">
    <source>
        <dbReference type="Proteomes" id="UP000319731"/>
    </source>
</evidence>
<feature type="transmembrane region" description="Helical" evidence="11">
    <location>
        <begin position="12"/>
        <end position="30"/>
    </location>
</feature>
<keyword evidence="7 11" id="KW-1133">Transmembrane helix</keyword>